<dbReference type="InterPro" id="IPR027417">
    <property type="entry name" value="P-loop_NTPase"/>
</dbReference>
<evidence type="ECO:0000259" key="3">
    <source>
        <dbReference type="SMART" id="SM00382"/>
    </source>
</evidence>
<organism evidence="4 5">
    <name type="scientific">Cotesia congregata</name>
    <name type="common">Parasitoid wasp</name>
    <name type="synonym">Apanteles congregatus</name>
    <dbReference type="NCBI Taxonomy" id="51543"/>
    <lineage>
        <taxon>Eukaryota</taxon>
        <taxon>Metazoa</taxon>
        <taxon>Ecdysozoa</taxon>
        <taxon>Arthropoda</taxon>
        <taxon>Hexapoda</taxon>
        <taxon>Insecta</taxon>
        <taxon>Pterygota</taxon>
        <taxon>Neoptera</taxon>
        <taxon>Endopterygota</taxon>
        <taxon>Hymenoptera</taxon>
        <taxon>Apocrita</taxon>
        <taxon>Ichneumonoidea</taxon>
        <taxon>Braconidae</taxon>
        <taxon>Microgastrinae</taxon>
        <taxon>Cotesia</taxon>
    </lineage>
</organism>
<name>A0A8J2EFZ1_COTCN</name>
<evidence type="ECO:0000313" key="4">
    <source>
        <dbReference type="EMBL" id="CAG5074039.1"/>
    </source>
</evidence>
<dbReference type="PANTHER" id="PTHR47642:SF7">
    <property type="entry name" value="ATP-DEPENDENT DNA HELICASE PIF1"/>
    <property type="match status" value="1"/>
</dbReference>
<dbReference type="Pfam" id="PF21530">
    <property type="entry name" value="Pif1_2B_dom"/>
    <property type="match status" value="1"/>
</dbReference>
<dbReference type="SUPFAM" id="SSF52540">
    <property type="entry name" value="P-loop containing nucleoside triphosphate hydrolases"/>
    <property type="match status" value="2"/>
</dbReference>
<keyword evidence="2" id="KW-0547">Nucleotide-binding</keyword>
<dbReference type="InterPro" id="IPR057437">
    <property type="entry name" value="PIF1/LRR1_PH"/>
</dbReference>
<comment type="similarity">
    <text evidence="2">Belongs to the helicase family.</text>
</comment>
<dbReference type="Proteomes" id="UP000786811">
    <property type="component" value="Unassembled WGS sequence"/>
</dbReference>
<feature type="non-terminal residue" evidence="4">
    <location>
        <position position="1"/>
    </location>
</feature>
<keyword evidence="2 4" id="KW-0347">Helicase</keyword>
<dbReference type="GO" id="GO:0000723">
    <property type="term" value="P:telomere maintenance"/>
    <property type="evidence" value="ECO:0007669"/>
    <property type="project" value="InterPro"/>
</dbReference>
<dbReference type="AlphaFoldDB" id="A0A8J2EFZ1"/>
<dbReference type="Pfam" id="PF05970">
    <property type="entry name" value="PIF1"/>
    <property type="match status" value="1"/>
</dbReference>
<dbReference type="GO" id="GO:0005524">
    <property type="term" value="F:ATP binding"/>
    <property type="evidence" value="ECO:0007669"/>
    <property type="project" value="UniProtKB-KW"/>
</dbReference>
<dbReference type="Gene3D" id="3.40.50.300">
    <property type="entry name" value="P-loop containing nucleotide triphosphate hydrolases"/>
    <property type="match status" value="1"/>
</dbReference>
<proteinExistence type="inferred from homology"/>
<dbReference type="InterPro" id="IPR051055">
    <property type="entry name" value="PIF1_helicase"/>
</dbReference>
<reference evidence="4" key="1">
    <citation type="submission" date="2021-04" db="EMBL/GenBank/DDBJ databases">
        <authorList>
            <person name="Chebbi M.A.C M."/>
        </authorList>
    </citation>
    <scope>NUCLEOTIDE SEQUENCE</scope>
</reference>
<keyword evidence="2" id="KW-0234">DNA repair</keyword>
<comment type="cofactor">
    <cofactor evidence="2">
        <name>Mg(2+)</name>
        <dbReference type="ChEBI" id="CHEBI:18420"/>
    </cofactor>
</comment>
<dbReference type="GO" id="GO:0006310">
    <property type="term" value="P:DNA recombination"/>
    <property type="evidence" value="ECO:0007669"/>
    <property type="project" value="UniProtKB-KW"/>
</dbReference>
<keyword evidence="2" id="KW-0227">DNA damage</keyword>
<keyword evidence="1" id="KW-0539">Nucleus</keyword>
<keyword evidence="2" id="KW-0067">ATP-binding</keyword>
<feature type="domain" description="AAA+ ATPase" evidence="3">
    <location>
        <begin position="209"/>
        <end position="360"/>
    </location>
</feature>
<dbReference type="OrthoDB" id="272985at2759"/>
<dbReference type="PANTHER" id="PTHR47642">
    <property type="entry name" value="ATP-DEPENDENT DNA HELICASE"/>
    <property type="match status" value="1"/>
</dbReference>
<comment type="caution">
    <text evidence="4">The sequence shown here is derived from an EMBL/GenBank/DDBJ whole genome shotgun (WGS) entry which is preliminary data.</text>
</comment>
<dbReference type="GO" id="GO:0006281">
    <property type="term" value="P:DNA repair"/>
    <property type="evidence" value="ECO:0007669"/>
    <property type="project" value="UniProtKB-KW"/>
</dbReference>
<dbReference type="EMBL" id="CAJNRD030001114">
    <property type="protein sequence ID" value="CAG5074039.1"/>
    <property type="molecule type" value="Genomic_DNA"/>
</dbReference>
<protein>
    <recommendedName>
        <fullName evidence="2">ATP-dependent DNA helicase</fullName>
        <ecNumber evidence="2">5.6.2.3</ecNumber>
    </recommendedName>
</protein>
<evidence type="ECO:0000256" key="2">
    <source>
        <dbReference type="RuleBase" id="RU363044"/>
    </source>
</evidence>
<accession>A0A8J2EFZ1</accession>
<dbReference type="InterPro" id="IPR010285">
    <property type="entry name" value="DNA_helicase_pif1-like_DEAD"/>
</dbReference>
<dbReference type="GO" id="GO:0016787">
    <property type="term" value="F:hydrolase activity"/>
    <property type="evidence" value="ECO:0007669"/>
    <property type="project" value="UniProtKB-KW"/>
</dbReference>
<dbReference type="InterPro" id="IPR049163">
    <property type="entry name" value="Pif1-like_2B_dom"/>
</dbReference>
<dbReference type="EC" id="5.6.2.3" evidence="2"/>
<comment type="catalytic activity">
    <reaction evidence="2">
        <text>ATP + H2O = ADP + phosphate + H(+)</text>
        <dbReference type="Rhea" id="RHEA:13065"/>
        <dbReference type="ChEBI" id="CHEBI:15377"/>
        <dbReference type="ChEBI" id="CHEBI:15378"/>
        <dbReference type="ChEBI" id="CHEBI:30616"/>
        <dbReference type="ChEBI" id="CHEBI:43474"/>
        <dbReference type="ChEBI" id="CHEBI:456216"/>
        <dbReference type="EC" id="5.6.2.3"/>
    </reaction>
</comment>
<dbReference type="GO" id="GO:0043139">
    <property type="term" value="F:5'-3' DNA helicase activity"/>
    <property type="evidence" value="ECO:0007669"/>
    <property type="project" value="UniProtKB-EC"/>
</dbReference>
<keyword evidence="2" id="KW-0378">Hydrolase</keyword>
<evidence type="ECO:0000256" key="1">
    <source>
        <dbReference type="ARBA" id="ARBA00023242"/>
    </source>
</evidence>
<keyword evidence="5" id="KW-1185">Reference proteome</keyword>
<dbReference type="Pfam" id="PF25344">
    <property type="entry name" value="PH_LRR1"/>
    <property type="match status" value="1"/>
</dbReference>
<evidence type="ECO:0000313" key="5">
    <source>
        <dbReference type="Proteomes" id="UP000786811"/>
    </source>
</evidence>
<sequence length="433" mass="47473">MDPEGCYVNSTVVLEWTNSSGTTTRKVNYRSAQLRLIRNNLRQMLVQVQAEKSNTTFKLLIRGINVLNRFMHEGKATIKFNEERCTLFISNAPAAQLTSFLKTIFVKMTGQPETKVSSLKQHIAANVNLGGAQDISPATAGELKAAREKALVVANSRKTLTTPSPSSVRKRKLINSENSLKVPAKKLYSNPTVAELTEEQTEVLTAVQRGSNIFFTGSAGTGKSHLLKRIIAELPPDVTTVTASTGVAACHIGGITLHQFAGIGLGTGTLERCYQLASRPSSASVWRKTKHLIIDEISMLQIVHRQKDPTFVKLLNSIRIGRVTDDIKETLRATAKQKIEKDGILATRLCSHVKEADEINESQLEKLEGLAKYYSAQDSDESMTQTLDQQLPVPGKLTLKIGAQVMLLKNININSGLVNGARGVVLRFDDEIP</sequence>
<dbReference type="SMART" id="SM00382">
    <property type="entry name" value="AAA"/>
    <property type="match status" value="1"/>
</dbReference>
<gene>
    <name evidence="4" type="ORF">HICCMSTLAB_LOCUS811</name>
</gene>
<keyword evidence="2" id="KW-0233">DNA recombination</keyword>
<dbReference type="InterPro" id="IPR003593">
    <property type="entry name" value="AAA+_ATPase"/>
</dbReference>